<gene>
    <name evidence="1" type="ORF">BD410DRAFT_896056</name>
</gene>
<dbReference type="AlphaFoldDB" id="A0A4Y7QDU1"/>
<evidence type="ECO:0000313" key="1">
    <source>
        <dbReference type="EMBL" id="TDL25863.1"/>
    </source>
</evidence>
<dbReference type="OrthoDB" id="3254025at2759"/>
<reference evidence="1 2" key="1">
    <citation type="submission" date="2018-06" db="EMBL/GenBank/DDBJ databases">
        <title>A transcriptomic atlas of mushroom development highlights an independent origin of complex multicellularity.</title>
        <authorList>
            <consortium name="DOE Joint Genome Institute"/>
            <person name="Krizsan K."/>
            <person name="Almasi E."/>
            <person name="Merenyi Z."/>
            <person name="Sahu N."/>
            <person name="Viragh M."/>
            <person name="Koszo T."/>
            <person name="Mondo S."/>
            <person name="Kiss B."/>
            <person name="Balint B."/>
            <person name="Kues U."/>
            <person name="Barry K."/>
            <person name="Hegedus J.C."/>
            <person name="Henrissat B."/>
            <person name="Johnson J."/>
            <person name="Lipzen A."/>
            <person name="Ohm R."/>
            <person name="Nagy I."/>
            <person name="Pangilinan J."/>
            <person name="Yan J."/>
            <person name="Xiong Y."/>
            <person name="Grigoriev I.V."/>
            <person name="Hibbett D.S."/>
            <person name="Nagy L.G."/>
        </authorList>
    </citation>
    <scope>NUCLEOTIDE SEQUENCE [LARGE SCALE GENOMIC DNA]</scope>
    <source>
        <strain evidence="1 2">SZMC22713</strain>
    </source>
</reference>
<proteinExistence type="predicted"/>
<dbReference type="Proteomes" id="UP000294933">
    <property type="component" value="Unassembled WGS sequence"/>
</dbReference>
<protein>
    <submittedName>
        <fullName evidence="1">Uncharacterized protein</fullName>
    </submittedName>
</protein>
<sequence length="87" mass="9963">MSLQPVVAKQQSVALRRDIFNRNQAVHFVESQQVEVRLRANVWVVGIIVSTLQALKKCMGLGYEVSYSCPHGMRTEEFRTEDIREAN</sequence>
<keyword evidence="2" id="KW-1185">Reference proteome</keyword>
<name>A0A4Y7QDU1_9AGAM</name>
<evidence type="ECO:0000313" key="2">
    <source>
        <dbReference type="Proteomes" id="UP000294933"/>
    </source>
</evidence>
<organism evidence="1 2">
    <name type="scientific">Rickenella mellea</name>
    <dbReference type="NCBI Taxonomy" id="50990"/>
    <lineage>
        <taxon>Eukaryota</taxon>
        <taxon>Fungi</taxon>
        <taxon>Dikarya</taxon>
        <taxon>Basidiomycota</taxon>
        <taxon>Agaricomycotina</taxon>
        <taxon>Agaricomycetes</taxon>
        <taxon>Hymenochaetales</taxon>
        <taxon>Rickenellaceae</taxon>
        <taxon>Rickenella</taxon>
    </lineage>
</organism>
<dbReference type="EMBL" id="ML170163">
    <property type="protein sequence ID" value="TDL25863.1"/>
    <property type="molecule type" value="Genomic_DNA"/>
</dbReference>
<accession>A0A4Y7QDU1</accession>
<dbReference type="VEuPathDB" id="FungiDB:BD410DRAFT_896056"/>